<sequence length="95" mass="10927">GLRALRIITDDTPDPIPLEGRPGYELSAEEMRELLRRMRRREADDATVKEEEGVMNSINRECTSGDGQDDDDEVKFIETRSQKRPRVDPEVILLD</sequence>
<proteinExistence type="predicted"/>
<accession>A0A6A5SQD0</accession>
<keyword evidence="3" id="KW-1185">Reference proteome</keyword>
<dbReference type="EMBL" id="ML976057">
    <property type="protein sequence ID" value="KAF1940796.1"/>
    <property type="molecule type" value="Genomic_DNA"/>
</dbReference>
<evidence type="ECO:0000256" key="1">
    <source>
        <dbReference type="SAM" id="MobiDB-lite"/>
    </source>
</evidence>
<evidence type="ECO:0000313" key="2">
    <source>
        <dbReference type="EMBL" id="KAF1940796.1"/>
    </source>
</evidence>
<protein>
    <submittedName>
        <fullName evidence="2">Uncharacterized protein</fullName>
    </submittedName>
</protein>
<dbReference type="Proteomes" id="UP000800038">
    <property type="component" value="Unassembled WGS sequence"/>
</dbReference>
<feature type="non-terminal residue" evidence="2">
    <location>
        <position position="1"/>
    </location>
</feature>
<reference evidence="2" key="1">
    <citation type="journal article" date="2020" name="Stud. Mycol.">
        <title>101 Dothideomycetes genomes: a test case for predicting lifestyles and emergence of pathogens.</title>
        <authorList>
            <person name="Haridas S."/>
            <person name="Albert R."/>
            <person name="Binder M."/>
            <person name="Bloem J."/>
            <person name="Labutti K."/>
            <person name="Salamov A."/>
            <person name="Andreopoulos B."/>
            <person name="Baker S."/>
            <person name="Barry K."/>
            <person name="Bills G."/>
            <person name="Bluhm B."/>
            <person name="Cannon C."/>
            <person name="Castanera R."/>
            <person name="Culley D."/>
            <person name="Daum C."/>
            <person name="Ezra D."/>
            <person name="Gonzalez J."/>
            <person name="Henrissat B."/>
            <person name="Kuo A."/>
            <person name="Liang C."/>
            <person name="Lipzen A."/>
            <person name="Lutzoni F."/>
            <person name="Magnuson J."/>
            <person name="Mondo S."/>
            <person name="Nolan M."/>
            <person name="Ohm R."/>
            <person name="Pangilinan J."/>
            <person name="Park H.-J."/>
            <person name="Ramirez L."/>
            <person name="Alfaro M."/>
            <person name="Sun H."/>
            <person name="Tritt A."/>
            <person name="Yoshinaga Y."/>
            <person name="Zwiers L.-H."/>
            <person name="Turgeon B."/>
            <person name="Goodwin S."/>
            <person name="Spatafora J."/>
            <person name="Crous P."/>
            <person name="Grigoriev I."/>
        </authorList>
    </citation>
    <scope>NUCLEOTIDE SEQUENCE</scope>
    <source>
        <strain evidence="2">CBS 161.51</strain>
    </source>
</reference>
<feature type="compositionally biased region" description="Polar residues" evidence="1">
    <location>
        <begin position="56"/>
        <end position="66"/>
    </location>
</feature>
<evidence type="ECO:0000313" key="3">
    <source>
        <dbReference type="Proteomes" id="UP000800038"/>
    </source>
</evidence>
<gene>
    <name evidence="2" type="ORF">EJ02DRAFT_423642</name>
</gene>
<feature type="compositionally biased region" description="Basic and acidic residues" evidence="1">
    <location>
        <begin position="42"/>
        <end position="52"/>
    </location>
</feature>
<organism evidence="2 3">
    <name type="scientific">Clathrospora elynae</name>
    <dbReference type="NCBI Taxonomy" id="706981"/>
    <lineage>
        <taxon>Eukaryota</taxon>
        <taxon>Fungi</taxon>
        <taxon>Dikarya</taxon>
        <taxon>Ascomycota</taxon>
        <taxon>Pezizomycotina</taxon>
        <taxon>Dothideomycetes</taxon>
        <taxon>Pleosporomycetidae</taxon>
        <taxon>Pleosporales</taxon>
        <taxon>Diademaceae</taxon>
        <taxon>Clathrospora</taxon>
    </lineage>
</organism>
<dbReference type="AlphaFoldDB" id="A0A6A5SQD0"/>
<feature type="region of interest" description="Disordered" evidence="1">
    <location>
        <begin position="42"/>
        <end position="72"/>
    </location>
</feature>
<name>A0A6A5SQD0_9PLEO</name>